<accession>A0A0J1IKG7</accession>
<gene>
    <name evidence="8" type="ORF">ABW02_09920</name>
</gene>
<comment type="subcellular location">
    <subcellularLocation>
        <location evidence="1">Cell membrane</location>
        <topology evidence="1">Multi-pass membrane protein</topology>
    </subcellularLocation>
</comment>
<keyword evidence="2" id="KW-1003">Cell membrane</keyword>
<feature type="compositionally biased region" description="Polar residues" evidence="6">
    <location>
        <begin position="15"/>
        <end position="26"/>
    </location>
</feature>
<dbReference type="Pfam" id="PF06271">
    <property type="entry name" value="RDD"/>
    <property type="match status" value="1"/>
</dbReference>
<comment type="caution">
    <text evidence="8">The sequence shown here is derived from an EMBL/GenBank/DDBJ whole genome shotgun (WGS) entry which is preliminary data.</text>
</comment>
<keyword evidence="3 7" id="KW-0812">Transmembrane</keyword>
<dbReference type="PATRIC" id="fig|1397.4.peg.5288"/>
<dbReference type="Proteomes" id="UP000036045">
    <property type="component" value="Unassembled WGS sequence"/>
</dbReference>
<keyword evidence="5 7" id="KW-0472">Membrane</keyword>
<dbReference type="InterPro" id="IPR010432">
    <property type="entry name" value="RDD"/>
</dbReference>
<dbReference type="EMBL" id="LDPH01000008">
    <property type="protein sequence ID" value="KLV26423.1"/>
    <property type="molecule type" value="Genomic_DNA"/>
</dbReference>
<evidence type="ECO:0000256" key="1">
    <source>
        <dbReference type="ARBA" id="ARBA00004651"/>
    </source>
</evidence>
<organism evidence="8 9">
    <name type="scientific">Niallia circulans</name>
    <name type="common">Bacillus circulans</name>
    <dbReference type="NCBI Taxonomy" id="1397"/>
    <lineage>
        <taxon>Bacteria</taxon>
        <taxon>Bacillati</taxon>
        <taxon>Bacillota</taxon>
        <taxon>Bacilli</taxon>
        <taxon>Bacillales</taxon>
        <taxon>Bacillaceae</taxon>
        <taxon>Niallia</taxon>
    </lineage>
</organism>
<dbReference type="InterPro" id="IPR051791">
    <property type="entry name" value="Pra-immunoreactive"/>
</dbReference>
<feature type="compositionally biased region" description="Basic and acidic residues" evidence="6">
    <location>
        <begin position="28"/>
        <end position="42"/>
    </location>
</feature>
<keyword evidence="4 7" id="KW-1133">Transmembrane helix</keyword>
<reference evidence="8 9" key="1">
    <citation type="submission" date="2015-05" db="EMBL/GenBank/DDBJ databases">
        <title>Whole genome sequence and identification of bacterial endophytes from Costus igneus.</title>
        <authorList>
            <person name="Lee Y.P."/>
            <person name="Gan H.M."/>
            <person name="Eng W."/>
            <person name="Wheatley M.S."/>
            <person name="Caraballo A."/>
            <person name="Polter S."/>
            <person name="Savka M.A."/>
            <person name="Hudson A.O."/>
        </authorList>
    </citation>
    <scope>NUCLEOTIDE SEQUENCE [LARGE SCALE GENOMIC DNA]</scope>
    <source>
        <strain evidence="8 9">RIT379</strain>
    </source>
</reference>
<dbReference type="AlphaFoldDB" id="A0A0J1IKG7"/>
<sequence>MSNEHEKLETETSLKGETVSESTISYKETVDRDEQTPNVPKEKKLPLGEAPYVYAGFWMRFWAYLADLIIVSSVNRILIYPILRIADIPLYESGIFSTVNICTAITFYLYFVLMTKFLKQTLGKMIFGLKVVPINKEKLTWDTILFREWIGRFISSSFFILYALVAFLPKKQGLHDIFADTAVVHDR</sequence>
<feature type="transmembrane region" description="Helical" evidence="7">
    <location>
        <begin position="95"/>
        <end position="113"/>
    </location>
</feature>
<evidence type="ECO:0000256" key="6">
    <source>
        <dbReference type="SAM" id="MobiDB-lite"/>
    </source>
</evidence>
<evidence type="ECO:0000313" key="8">
    <source>
        <dbReference type="EMBL" id="KLV26423.1"/>
    </source>
</evidence>
<evidence type="ECO:0000256" key="5">
    <source>
        <dbReference type="ARBA" id="ARBA00023136"/>
    </source>
</evidence>
<keyword evidence="9" id="KW-1185">Reference proteome</keyword>
<dbReference type="PANTHER" id="PTHR36115:SF9">
    <property type="entry name" value="LMO1584 PROTEIN"/>
    <property type="match status" value="1"/>
</dbReference>
<evidence type="ECO:0000256" key="7">
    <source>
        <dbReference type="SAM" id="Phobius"/>
    </source>
</evidence>
<evidence type="ECO:0000256" key="4">
    <source>
        <dbReference type="ARBA" id="ARBA00022989"/>
    </source>
</evidence>
<dbReference type="RefSeq" id="WP_047941840.1">
    <property type="nucleotide sequence ID" value="NZ_CP053989.1"/>
</dbReference>
<feature type="compositionally biased region" description="Basic and acidic residues" evidence="6">
    <location>
        <begin position="1"/>
        <end position="14"/>
    </location>
</feature>
<feature type="region of interest" description="Disordered" evidence="6">
    <location>
        <begin position="1"/>
        <end position="42"/>
    </location>
</feature>
<proteinExistence type="predicted"/>
<evidence type="ECO:0000256" key="3">
    <source>
        <dbReference type="ARBA" id="ARBA00022692"/>
    </source>
</evidence>
<dbReference type="GO" id="GO:0005886">
    <property type="term" value="C:plasma membrane"/>
    <property type="evidence" value="ECO:0007669"/>
    <property type="project" value="UniProtKB-SubCell"/>
</dbReference>
<evidence type="ECO:0000313" key="9">
    <source>
        <dbReference type="Proteomes" id="UP000036045"/>
    </source>
</evidence>
<feature type="transmembrane region" description="Helical" evidence="7">
    <location>
        <begin position="149"/>
        <end position="168"/>
    </location>
</feature>
<feature type="transmembrane region" description="Helical" evidence="7">
    <location>
        <begin position="61"/>
        <end position="83"/>
    </location>
</feature>
<evidence type="ECO:0000256" key="2">
    <source>
        <dbReference type="ARBA" id="ARBA00022475"/>
    </source>
</evidence>
<protein>
    <submittedName>
        <fullName evidence="8">RDD domain-containing protein</fullName>
    </submittedName>
</protein>
<dbReference type="GeneID" id="56350820"/>
<dbReference type="PANTHER" id="PTHR36115">
    <property type="entry name" value="PROLINE-RICH ANTIGEN HOMOLOG-RELATED"/>
    <property type="match status" value="1"/>
</dbReference>
<name>A0A0J1IKG7_NIACI</name>